<evidence type="ECO:0000313" key="1">
    <source>
        <dbReference type="EMBL" id="MPN01975.1"/>
    </source>
</evidence>
<accession>A0A645EIX7</accession>
<gene>
    <name evidence="1" type="ORF">SDC9_149188</name>
</gene>
<sequence>MHRRGKALEPQRRVQFDDLDPVEVIEQRGMRSETEVDQPAPLVTGAFGERLNQRAVLGETVDLPDDVVAEPQTIEDAVEPPDARARPVVALHEPRLGVTAR</sequence>
<comment type="caution">
    <text evidence="1">The sequence shown here is derived from an EMBL/GenBank/DDBJ whole genome shotgun (WGS) entry which is preliminary data.</text>
</comment>
<protein>
    <submittedName>
        <fullName evidence="1">Uncharacterized protein</fullName>
    </submittedName>
</protein>
<organism evidence="1">
    <name type="scientific">bioreactor metagenome</name>
    <dbReference type="NCBI Taxonomy" id="1076179"/>
    <lineage>
        <taxon>unclassified sequences</taxon>
        <taxon>metagenomes</taxon>
        <taxon>ecological metagenomes</taxon>
    </lineage>
</organism>
<dbReference type="EMBL" id="VSSQ01047944">
    <property type="protein sequence ID" value="MPN01975.1"/>
    <property type="molecule type" value="Genomic_DNA"/>
</dbReference>
<dbReference type="AlphaFoldDB" id="A0A645EIX7"/>
<proteinExistence type="predicted"/>
<reference evidence="1" key="1">
    <citation type="submission" date="2019-08" db="EMBL/GenBank/DDBJ databases">
        <authorList>
            <person name="Kucharzyk K."/>
            <person name="Murdoch R.W."/>
            <person name="Higgins S."/>
            <person name="Loffler F."/>
        </authorList>
    </citation>
    <scope>NUCLEOTIDE SEQUENCE</scope>
</reference>
<name>A0A645EIX7_9ZZZZ</name>